<proteinExistence type="predicted"/>
<keyword evidence="2" id="KW-1185">Reference proteome</keyword>
<dbReference type="AlphaFoldDB" id="A0AA37S5I2"/>
<reference evidence="1" key="2">
    <citation type="submission" date="2023-01" db="EMBL/GenBank/DDBJ databases">
        <title>Draft genome sequence of Litoribrevibacter albus strain NBRC 110071.</title>
        <authorList>
            <person name="Sun Q."/>
            <person name="Mori K."/>
        </authorList>
    </citation>
    <scope>NUCLEOTIDE SEQUENCE</scope>
    <source>
        <strain evidence="1">NBRC 110071</strain>
    </source>
</reference>
<comment type="caution">
    <text evidence="1">The sequence shown here is derived from an EMBL/GenBank/DDBJ whole genome shotgun (WGS) entry which is preliminary data.</text>
</comment>
<organism evidence="1 2">
    <name type="scientific">Litoribrevibacter albus</name>
    <dbReference type="NCBI Taxonomy" id="1473156"/>
    <lineage>
        <taxon>Bacteria</taxon>
        <taxon>Pseudomonadati</taxon>
        <taxon>Pseudomonadota</taxon>
        <taxon>Gammaproteobacteria</taxon>
        <taxon>Oceanospirillales</taxon>
        <taxon>Oceanospirillaceae</taxon>
        <taxon>Litoribrevibacter</taxon>
    </lineage>
</organism>
<dbReference type="RefSeq" id="WP_284377589.1">
    <property type="nucleotide sequence ID" value="NZ_BSNM01000002.1"/>
</dbReference>
<reference evidence="1" key="1">
    <citation type="journal article" date="2014" name="Int. J. Syst. Evol. Microbiol.">
        <title>Complete genome sequence of Corynebacterium casei LMG S-19264T (=DSM 44701T), isolated from a smear-ripened cheese.</title>
        <authorList>
            <consortium name="US DOE Joint Genome Institute (JGI-PGF)"/>
            <person name="Walter F."/>
            <person name="Albersmeier A."/>
            <person name="Kalinowski J."/>
            <person name="Ruckert C."/>
        </authorList>
    </citation>
    <scope>NUCLEOTIDE SEQUENCE</scope>
    <source>
        <strain evidence="1">NBRC 110071</strain>
    </source>
</reference>
<accession>A0AA37S5I2</accession>
<dbReference type="EMBL" id="BSNM01000002">
    <property type="protein sequence ID" value="GLQ29670.1"/>
    <property type="molecule type" value="Genomic_DNA"/>
</dbReference>
<evidence type="ECO:0000313" key="1">
    <source>
        <dbReference type="EMBL" id="GLQ29670.1"/>
    </source>
</evidence>
<evidence type="ECO:0000313" key="2">
    <source>
        <dbReference type="Proteomes" id="UP001161389"/>
    </source>
</evidence>
<name>A0AA37S5I2_9GAMM</name>
<protein>
    <submittedName>
        <fullName evidence="1">Uncharacterized protein</fullName>
    </submittedName>
</protein>
<sequence>MTPKIPSSSDIQIWKRDAKKLSKRDNIPLKKALEQIAKTKQFDSWNDVLNSERNNNPFNSDNDPELDAFIRSLPDQLINEANKGMFHTRKSYVKTLATNPKDAYKEIVKHFTQKVKDSKKHIEIEIWLQVPSKLISNLDTDNKVESFFGSIYDKFPRITHVVVDFTDRPRRLLDFGDPSDPLTKFLNNEDWQ</sequence>
<gene>
    <name evidence="1" type="ORF">GCM10007876_01480</name>
</gene>
<dbReference type="Proteomes" id="UP001161389">
    <property type="component" value="Unassembled WGS sequence"/>
</dbReference>